<comment type="caution">
    <text evidence="1">The sequence shown here is derived from an EMBL/GenBank/DDBJ whole genome shotgun (WGS) entry which is preliminary data.</text>
</comment>
<protein>
    <submittedName>
        <fullName evidence="1">Uncharacterized protein</fullName>
    </submittedName>
</protein>
<accession>A0A1F5NKB1</accession>
<dbReference type="Proteomes" id="UP000176864">
    <property type="component" value="Unassembled WGS sequence"/>
</dbReference>
<dbReference type="EMBL" id="MFEK01000016">
    <property type="protein sequence ID" value="OGE77974.1"/>
    <property type="molecule type" value="Genomic_DNA"/>
</dbReference>
<evidence type="ECO:0000313" key="2">
    <source>
        <dbReference type="Proteomes" id="UP000176864"/>
    </source>
</evidence>
<sequence length="151" mass="17633">MDQAAEFALVEQRYMDRDPLNLVMLEARGSESHLEESIFLLLERIESKKGRLVKRVVLGFFAPENYYQTFWGAINSQFKRMADALSGYSKLEPYEADPALSVADQWTMKHLHRHVEQLINMTKVSQAHAKFRKYLIAYFNHTVAQMRSYAL</sequence>
<dbReference type="AlphaFoldDB" id="A0A1F5NKB1"/>
<proteinExistence type="predicted"/>
<evidence type="ECO:0000313" key="1">
    <source>
        <dbReference type="EMBL" id="OGE77974.1"/>
    </source>
</evidence>
<organism evidence="1 2">
    <name type="scientific">Candidatus Doudnabacteria bacterium RIFCSPHIGHO2_01_FULL_46_14</name>
    <dbReference type="NCBI Taxonomy" id="1817824"/>
    <lineage>
        <taxon>Bacteria</taxon>
        <taxon>Candidatus Doudnaibacteriota</taxon>
    </lineage>
</organism>
<gene>
    <name evidence="1" type="ORF">A2751_02950</name>
</gene>
<name>A0A1F5NKB1_9BACT</name>
<reference evidence="1 2" key="1">
    <citation type="journal article" date="2016" name="Nat. Commun.">
        <title>Thousands of microbial genomes shed light on interconnected biogeochemical processes in an aquifer system.</title>
        <authorList>
            <person name="Anantharaman K."/>
            <person name="Brown C.T."/>
            <person name="Hug L.A."/>
            <person name="Sharon I."/>
            <person name="Castelle C.J."/>
            <person name="Probst A.J."/>
            <person name="Thomas B.C."/>
            <person name="Singh A."/>
            <person name="Wilkins M.J."/>
            <person name="Karaoz U."/>
            <person name="Brodie E.L."/>
            <person name="Williams K.H."/>
            <person name="Hubbard S.S."/>
            <person name="Banfield J.F."/>
        </authorList>
    </citation>
    <scope>NUCLEOTIDE SEQUENCE [LARGE SCALE GENOMIC DNA]</scope>
</reference>